<accession>A0ABW0HTM0</accession>
<dbReference type="Proteomes" id="UP001596113">
    <property type="component" value="Unassembled WGS sequence"/>
</dbReference>
<reference evidence="2" key="1">
    <citation type="journal article" date="2019" name="Int. J. Syst. Evol. Microbiol.">
        <title>The Global Catalogue of Microorganisms (GCM) 10K type strain sequencing project: providing services to taxonomists for standard genome sequencing and annotation.</title>
        <authorList>
            <consortium name="The Broad Institute Genomics Platform"/>
            <consortium name="The Broad Institute Genome Sequencing Center for Infectious Disease"/>
            <person name="Wu L."/>
            <person name="Ma J."/>
        </authorList>
    </citation>
    <scope>NUCLEOTIDE SEQUENCE [LARGE SCALE GENOMIC DNA]</scope>
    <source>
        <strain evidence="2">CGMCC 1.18575</strain>
    </source>
</reference>
<evidence type="ECO:0000313" key="1">
    <source>
        <dbReference type="EMBL" id="MFC5403457.1"/>
    </source>
</evidence>
<protein>
    <submittedName>
        <fullName evidence="1">Asparaginase</fullName>
    </submittedName>
</protein>
<dbReference type="Pfam" id="PF06089">
    <property type="entry name" value="Asparaginase_II"/>
    <property type="match status" value="1"/>
</dbReference>
<dbReference type="PANTHER" id="PTHR42110:SF1">
    <property type="entry name" value="L-ASPARAGINASE, PUTATIVE (AFU_ORTHOLOGUE AFUA_3G11890)-RELATED"/>
    <property type="match status" value="1"/>
</dbReference>
<dbReference type="PANTHER" id="PTHR42110">
    <property type="entry name" value="L-ASPARAGINASE, PUTATIVE (AFU_ORTHOLOGUE AFUA_3G11890)-RELATED"/>
    <property type="match status" value="1"/>
</dbReference>
<dbReference type="InterPro" id="IPR010349">
    <property type="entry name" value="Asparaginase_II"/>
</dbReference>
<name>A0ABW0HTM0_9BACL</name>
<dbReference type="RefSeq" id="WP_378132822.1">
    <property type="nucleotide sequence ID" value="NZ_JBHSMI010000023.1"/>
</dbReference>
<sequence length="354" mass="38849">MSGGYSGDLVVTMESGANMPPPLVHEYRGGTLENVHYGHVCGVDETGSVVYRYGDPEWVTFMRSAAKPIQALPFFLEGLDEKLGFTDEELTIMMASHRALPYHVEALEGMMAKLGLDEIVLVCKPTFPLDADARDALVAERQPARRVYHNCSGKHLGVLAYAQGMGYPLEGYYSPEHPAQRRILAIAAELAECPEADIRIGTDGCGFPVFGMPLRNMALAFLKLACPDLIADAALRAAVSKMTALMNANPLMISAEYLICPNLLMDDNIVAKGGAKGIYCFGLKKERLAFALKVTDGSEDEWPIAVASILEQIGYDNRETIDRMYKIVPREIRNDNGLVIGENRAVFELLEDRA</sequence>
<dbReference type="EMBL" id="JBHSMI010000023">
    <property type="protein sequence ID" value="MFC5403457.1"/>
    <property type="molecule type" value="Genomic_DNA"/>
</dbReference>
<organism evidence="1 2">
    <name type="scientific">Cohnella soli</name>
    <dbReference type="NCBI Taxonomy" id="425005"/>
    <lineage>
        <taxon>Bacteria</taxon>
        <taxon>Bacillati</taxon>
        <taxon>Bacillota</taxon>
        <taxon>Bacilli</taxon>
        <taxon>Bacillales</taxon>
        <taxon>Paenibacillaceae</taxon>
        <taxon>Cohnella</taxon>
    </lineage>
</organism>
<proteinExistence type="predicted"/>
<keyword evidence="2" id="KW-1185">Reference proteome</keyword>
<comment type="caution">
    <text evidence="1">The sequence shown here is derived from an EMBL/GenBank/DDBJ whole genome shotgun (WGS) entry which is preliminary data.</text>
</comment>
<gene>
    <name evidence="1" type="ORF">ACFPOF_12010</name>
</gene>
<evidence type="ECO:0000313" key="2">
    <source>
        <dbReference type="Proteomes" id="UP001596113"/>
    </source>
</evidence>